<accession>A0ABN6STJ2</accession>
<evidence type="ECO:0000256" key="1">
    <source>
        <dbReference type="SAM" id="Phobius"/>
    </source>
</evidence>
<keyword evidence="1" id="KW-0812">Transmembrane</keyword>
<keyword evidence="3" id="KW-1185">Reference proteome</keyword>
<sequence>MGGGEDLKTQRESLISQFIKLKVTSMRLESLGRVMGVITMALVIATLLIANHAMAMLYWRFGGGVPHVVTSSGSTIGTGTIVYQQNPGGYVGHGTGSYQSSTTTVTIPVNTQVVTKTETTTYVVSTTITTTYYPIITYTIQYLMTWMTPKGMCQNGLCGLNPSLLIPTMPFMGHGSNGNEWGHYIYIPAVTAVFNYTGFGLQVTMKLVPQITGWTSKTSTSTSTRTFTTTSQSVQQITQYIRQTVTGIQPTVNAQFISYNGGGSGTNTRPNPGTVKYPVYNTALSLTTSATKALLFTGATILDADGDLMSIVGNALTSAGNWLKGTGNPIGQAIGSALAWAGSGLSWLGNTLATDAKLIGNYAQAYGTTANWQSVQVQPGQGVNIGSTYSITYNGAGNPLFSGPFNVYPAPSPVNLGW</sequence>
<organism evidence="2 3">
    <name type="scientific">Vulcanisaeta souniana JCM 11219</name>
    <dbReference type="NCBI Taxonomy" id="1293586"/>
    <lineage>
        <taxon>Archaea</taxon>
        <taxon>Thermoproteota</taxon>
        <taxon>Thermoprotei</taxon>
        <taxon>Thermoproteales</taxon>
        <taxon>Thermoproteaceae</taxon>
        <taxon>Vulcanisaeta</taxon>
    </lineage>
</organism>
<evidence type="ECO:0000313" key="2">
    <source>
        <dbReference type="EMBL" id="BDR93197.1"/>
    </source>
</evidence>
<dbReference type="Proteomes" id="UP001060771">
    <property type="component" value="Chromosome"/>
</dbReference>
<proteinExistence type="predicted"/>
<keyword evidence="1" id="KW-1133">Transmembrane helix</keyword>
<protein>
    <submittedName>
        <fullName evidence="2">Uncharacterized protein</fullName>
    </submittedName>
</protein>
<dbReference type="EMBL" id="AP026830">
    <property type="protein sequence ID" value="BDR93197.1"/>
    <property type="molecule type" value="Genomic_DNA"/>
</dbReference>
<evidence type="ECO:0000313" key="3">
    <source>
        <dbReference type="Proteomes" id="UP001060771"/>
    </source>
</evidence>
<gene>
    <name evidence="2" type="ORF">Vsou_22900</name>
</gene>
<keyword evidence="1" id="KW-0472">Membrane</keyword>
<reference evidence="3" key="1">
    <citation type="submission" date="2022-09" db="EMBL/GenBank/DDBJ databases">
        <title>Complete genome sequence of Vulcanisaeta souniana.</title>
        <authorList>
            <person name="Kato S."/>
            <person name="Itoh T."/>
            <person name="Ohkuma M."/>
        </authorList>
    </citation>
    <scope>NUCLEOTIDE SEQUENCE [LARGE SCALE GENOMIC DNA]</scope>
    <source>
        <strain evidence="3">JCM 11219</strain>
    </source>
</reference>
<name>A0ABN6STJ2_9CREN</name>
<feature type="transmembrane region" description="Helical" evidence="1">
    <location>
        <begin position="31"/>
        <end position="50"/>
    </location>
</feature>